<keyword evidence="2" id="KW-1185">Reference proteome</keyword>
<evidence type="ECO:0000313" key="2">
    <source>
        <dbReference type="Proteomes" id="UP000434850"/>
    </source>
</evidence>
<dbReference type="AlphaFoldDB" id="A0A6I4IQP0"/>
<dbReference type="Proteomes" id="UP000434850">
    <property type="component" value="Unassembled WGS sequence"/>
</dbReference>
<proteinExistence type="predicted"/>
<sequence length="181" mass="20789">MFPEFTNVIVKATGERGYVVPNEDDSSKVHVELSIGELKTFEAEELEIDPSLSSTAILDQRALAEQLIENNKYLLNKSIIIEDLQVLVKNHLQILENRLMQLVNNRSVNSNAFIRVSENLKIWTGFLKNELNNFTDSLVDALNLPEHSHYTNEQLVIAREVYRHEAKLLILNYNRKITIGE</sequence>
<dbReference type="RefSeq" id="WP_157542362.1">
    <property type="nucleotide sequence ID" value="NZ_WQLA01000005.1"/>
</dbReference>
<protein>
    <submittedName>
        <fullName evidence="1">Uncharacterized protein</fullName>
    </submittedName>
</protein>
<accession>A0A6I4IQP0</accession>
<dbReference type="EMBL" id="WQLA01000005">
    <property type="protein sequence ID" value="MVN92033.1"/>
    <property type="molecule type" value="Genomic_DNA"/>
</dbReference>
<reference evidence="1 2" key="1">
    <citation type="submission" date="2019-12" db="EMBL/GenBank/DDBJ databases">
        <title>Mucilaginibacter sp. HME9299 genome sequencing and assembly.</title>
        <authorList>
            <person name="Kang H."/>
            <person name="Kim H."/>
            <person name="Joh K."/>
        </authorList>
    </citation>
    <scope>NUCLEOTIDE SEQUENCE [LARGE SCALE GENOMIC DNA]</scope>
    <source>
        <strain evidence="1 2">HME9299</strain>
    </source>
</reference>
<gene>
    <name evidence="1" type="ORF">GO816_12925</name>
</gene>
<comment type="caution">
    <text evidence="1">The sequence shown here is derived from an EMBL/GenBank/DDBJ whole genome shotgun (WGS) entry which is preliminary data.</text>
</comment>
<evidence type="ECO:0000313" key="1">
    <source>
        <dbReference type="EMBL" id="MVN92033.1"/>
    </source>
</evidence>
<name>A0A6I4IQP0_9SPHI</name>
<organism evidence="1 2">
    <name type="scientific">Mucilaginibacter aquatilis</name>
    <dbReference type="NCBI Taxonomy" id="1517760"/>
    <lineage>
        <taxon>Bacteria</taxon>
        <taxon>Pseudomonadati</taxon>
        <taxon>Bacteroidota</taxon>
        <taxon>Sphingobacteriia</taxon>
        <taxon>Sphingobacteriales</taxon>
        <taxon>Sphingobacteriaceae</taxon>
        <taxon>Mucilaginibacter</taxon>
    </lineage>
</organism>